<keyword evidence="5" id="KW-0028">Amino-acid biosynthesis</keyword>
<evidence type="ECO:0000256" key="4">
    <source>
        <dbReference type="ARBA" id="ARBA00022598"/>
    </source>
</evidence>
<keyword evidence="7" id="KW-0067">ATP-binding</keyword>
<dbReference type="InterPro" id="IPR001518">
    <property type="entry name" value="Arginosuc_synth"/>
</dbReference>
<dbReference type="GO" id="GO:0005737">
    <property type="term" value="C:cytoplasm"/>
    <property type="evidence" value="ECO:0007669"/>
    <property type="project" value="TreeGrafter"/>
</dbReference>
<evidence type="ECO:0000256" key="7">
    <source>
        <dbReference type="ARBA" id="ARBA00022840"/>
    </source>
</evidence>
<dbReference type="SUPFAM" id="SSF69864">
    <property type="entry name" value="Argininosuccinate synthetase, C-terminal domain"/>
    <property type="match status" value="1"/>
</dbReference>
<dbReference type="GO" id="GO:0005524">
    <property type="term" value="F:ATP binding"/>
    <property type="evidence" value="ECO:0007669"/>
    <property type="project" value="UniProtKB-KW"/>
</dbReference>
<dbReference type="PANTHER" id="PTHR11587">
    <property type="entry name" value="ARGININOSUCCINATE SYNTHASE"/>
    <property type="match status" value="1"/>
</dbReference>
<dbReference type="GO" id="GO:0000050">
    <property type="term" value="P:urea cycle"/>
    <property type="evidence" value="ECO:0007669"/>
    <property type="project" value="TreeGrafter"/>
</dbReference>
<keyword evidence="4 9" id="KW-0436">Ligase</keyword>
<feature type="domain" description="Arginosuccinate synthase C-terminal" evidence="8">
    <location>
        <begin position="2"/>
        <end position="90"/>
    </location>
</feature>
<dbReference type="AlphaFoldDB" id="A0A645F0T7"/>
<reference evidence="9" key="1">
    <citation type="submission" date="2019-08" db="EMBL/GenBank/DDBJ databases">
        <authorList>
            <person name="Kucharzyk K."/>
            <person name="Murdoch R.W."/>
            <person name="Higgins S."/>
            <person name="Loffler F."/>
        </authorList>
    </citation>
    <scope>NUCLEOTIDE SEQUENCE</scope>
</reference>
<evidence type="ECO:0000256" key="1">
    <source>
        <dbReference type="ARBA" id="ARBA00004967"/>
    </source>
</evidence>
<keyword evidence="6" id="KW-0547">Nucleotide-binding</keyword>
<evidence type="ECO:0000256" key="2">
    <source>
        <dbReference type="ARBA" id="ARBA00012286"/>
    </source>
</evidence>
<accession>A0A645F0T7</accession>
<proteinExistence type="predicted"/>
<evidence type="ECO:0000256" key="5">
    <source>
        <dbReference type="ARBA" id="ARBA00022605"/>
    </source>
</evidence>
<evidence type="ECO:0000256" key="6">
    <source>
        <dbReference type="ARBA" id="ARBA00022741"/>
    </source>
</evidence>
<dbReference type="InterPro" id="IPR048268">
    <property type="entry name" value="Arginosuc_syn_C"/>
</dbReference>
<sequence>MISLKYGELIYNGLWYSKLRESIDAFIEQTQENVSGSVKIKLYKGFMKPAGIFTTNALYDESISSFGESDLYDHKDAQGFINLFTLPLKIQSMKDEKINNNQKNLDLDKEVAIDKAI</sequence>
<comment type="pathway">
    <text evidence="1">Amino-acid biosynthesis; L-arginine biosynthesis; L-arginine from L-ornithine and carbamoyl phosphate: step 2/3.</text>
</comment>
<keyword evidence="3" id="KW-0055">Arginine biosynthesis</keyword>
<organism evidence="9">
    <name type="scientific">bioreactor metagenome</name>
    <dbReference type="NCBI Taxonomy" id="1076179"/>
    <lineage>
        <taxon>unclassified sequences</taxon>
        <taxon>metagenomes</taxon>
        <taxon>ecological metagenomes</taxon>
    </lineage>
</organism>
<name>A0A645F0T7_9ZZZZ</name>
<comment type="caution">
    <text evidence="9">The sequence shown here is derived from an EMBL/GenBank/DDBJ whole genome shotgun (WGS) entry which is preliminary data.</text>
</comment>
<evidence type="ECO:0000256" key="3">
    <source>
        <dbReference type="ARBA" id="ARBA00022571"/>
    </source>
</evidence>
<dbReference type="Pfam" id="PF20979">
    <property type="entry name" value="Arginosuc_syn_C"/>
    <property type="match status" value="1"/>
</dbReference>
<dbReference type="UniPathway" id="UPA00068">
    <property type="reaction ID" value="UER00113"/>
</dbReference>
<dbReference type="Gene3D" id="1.20.5.470">
    <property type="entry name" value="Single helix bin"/>
    <property type="match status" value="1"/>
</dbReference>
<evidence type="ECO:0000313" key="9">
    <source>
        <dbReference type="EMBL" id="MPN07938.1"/>
    </source>
</evidence>
<dbReference type="PANTHER" id="PTHR11587:SF2">
    <property type="entry name" value="ARGININOSUCCINATE SYNTHASE"/>
    <property type="match status" value="1"/>
</dbReference>
<dbReference type="Gene3D" id="3.90.1260.10">
    <property type="entry name" value="Argininosuccinate synthetase, chain A, domain 2"/>
    <property type="match status" value="1"/>
</dbReference>
<dbReference type="EC" id="6.3.4.5" evidence="2"/>
<evidence type="ECO:0000259" key="8">
    <source>
        <dbReference type="Pfam" id="PF20979"/>
    </source>
</evidence>
<dbReference type="GO" id="GO:0000053">
    <property type="term" value="P:argininosuccinate metabolic process"/>
    <property type="evidence" value="ECO:0007669"/>
    <property type="project" value="TreeGrafter"/>
</dbReference>
<dbReference type="InterPro" id="IPR024074">
    <property type="entry name" value="AS_cat/multimer_dom_body"/>
</dbReference>
<dbReference type="GO" id="GO:0006526">
    <property type="term" value="P:L-arginine biosynthetic process"/>
    <property type="evidence" value="ECO:0007669"/>
    <property type="project" value="UniProtKB-UniPathway"/>
</dbReference>
<dbReference type="EMBL" id="VSSQ01053946">
    <property type="protein sequence ID" value="MPN07938.1"/>
    <property type="molecule type" value="Genomic_DNA"/>
</dbReference>
<protein>
    <recommendedName>
        <fullName evidence="2">argininosuccinate synthase</fullName>
        <ecNumber evidence="2">6.3.4.5</ecNumber>
    </recommendedName>
</protein>
<gene>
    <name evidence="9" type="primary">argG_37</name>
    <name evidence="9" type="ORF">SDC9_155211</name>
</gene>
<dbReference type="GO" id="GO:0004055">
    <property type="term" value="F:argininosuccinate synthase activity"/>
    <property type="evidence" value="ECO:0007669"/>
    <property type="project" value="UniProtKB-EC"/>
</dbReference>